<keyword evidence="3" id="KW-1185">Reference proteome</keyword>
<dbReference type="SUPFAM" id="SSF56672">
    <property type="entry name" value="DNA/RNA polymerases"/>
    <property type="match status" value="1"/>
</dbReference>
<dbReference type="Proteomes" id="UP000288716">
    <property type="component" value="Unassembled WGS sequence"/>
</dbReference>
<evidence type="ECO:0000313" key="3">
    <source>
        <dbReference type="Proteomes" id="UP000288716"/>
    </source>
</evidence>
<dbReference type="Gene3D" id="3.30.70.270">
    <property type="match status" value="1"/>
</dbReference>
<dbReference type="EMBL" id="NCKV01020420">
    <property type="protein sequence ID" value="RWS20052.1"/>
    <property type="molecule type" value="Genomic_DNA"/>
</dbReference>
<dbReference type="InterPro" id="IPR050951">
    <property type="entry name" value="Retrovirus_Pol_polyprotein"/>
</dbReference>
<dbReference type="STRING" id="299467.A0A443RXF0"/>
<feature type="domain" description="Reverse transcriptase" evidence="1">
    <location>
        <begin position="1"/>
        <end position="96"/>
    </location>
</feature>
<dbReference type="VEuPathDB" id="VectorBase:LDEU011988"/>
<accession>A0A443RXF0</accession>
<dbReference type="PANTHER" id="PTHR37984">
    <property type="entry name" value="PROTEIN CBG26694"/>
    <property type="match status" value="1"/>
</dbReference>
<comment type="caution">
    <text evidence="2">The sequence shown here is derived from an EMBL/GenBank/DDBJ whole genome shotgun (WGS) entry which is preliminary data.</text>
</comment>
<gene>
    <name evidence="2" type="ORF">B4U80_05184</name>
</gene>
<evidence type="ECO:0000259" key="1">
    <source>
        <dbReference type="PROSITE" id="PS50878"/>
    </source>
</evidence>
<reference evidence="2 3" key="1">
    <citation type="journal article" date="2018" name="Gigascience">
        <title>Genomes of trombidid mites reveal novel predicted allergens and laterally-transferred genes associated with secondary metabolism.</title>
        <authorList>
            <person name="Dong X."/>
            <person name="Chaisiri K."/>
            <person name="Xia D."/>
            <person name="Armstrong S.D."/>
            <person name="Fang Y."/>
            <person name="Donnelly M.J."/>
            <person name="Kadowaki T."/>
            <person name="McGarry J.W."/>
            <person name="Darby A.C."/>
            <person name="Makepeace B.L."/>
        </authorList>
    </citation>
    <scope>NUCLEOTIDE SEQUENCE [LARGE SCALE GENOMIC DNA]</scope>
    <source>
        <strain evidence="2">UoL-UT</strain>
    </source>
</reference>
<dbReference type="GO" id="GO:0071897">
    <property type="term" value="P:DNA biosynthetic process"/>
    <property type="evidence" value="ECO:0007669"/>
    <property type="project" value="UniProtKB-ARBA"/>
</dbReference>
<dbReference type="InterPro" id="IPR000477">
    <property type="entry name" value="RT_dom"/>
</dbReference>
<dbReference type="InterPro" id="IPR043128">
    <property type="entry name" value="Rev_trsase/Diguanyl_cyclase"/>
</dbReference>
<dbReference type="OrthoDB" id="6512428at2759"/>
<protein>
    <recommendedName>
        <fullName evidence="1">Reverse transcriptase domain-containing protein</fullName>
    </recommendedName>
</protein>
<dbReference type="AlphaFoldDB" id="A0A443RXF0"/>
<dbReference type="Gene3D" id="3.10.10.10">
    <property type="entry name" value="HIV Type 1 Reverse Transcriptase, subunit A, domain 1"/>
    <property type="match status" value="1"/>
</dbReference>
<dbReference type="PROSITE" id="PS50878">
    <property type="entry name" value="RT_POL"/>
    <property type="match status" value="1"/>
</dbReference>
<dbReference type="InterPro" id="IPR043502">
    <property type="entry name" value="DNA/RNA_pol_sf"/>
</dbReference>
<evidence type="ECO:0000313" key="2">
    <source>
        <dbReference type="EMBL" id="RWS20052.1"/>
    </source>
</evidence>
<dbReference type="Pfam" id="PF00078">
    <property type="entry name" value="RVT_1"/>
    <property type="match status" value="1"/>
</dbReference>
<proteinExistence type="predicted"/>
<organism evidence="2 3">
    <name type="scientific">Leptotrombidium deliense</name>
    <dbReference type="NCBI Taxonomy" id="299467"/>
    <lineage>
        <taxon>Eukaryota</taxon>
        <taxon>Metazoa</taxon>
        <taxon>Ecdysozoa</taxon>
        <taxon>Arthropoda</taxon>
        <taxon>Chelicerata</taxon>
        <taxon>Arachnida</taxon>
        <taxon>Acari</taxon>
        <taxon>Acariformes</taxon>
        <taxon>Trombidiformes</taxon>
        <taxon>Prostigmata</taxon>
        <taxon>Anystina</taxon>
        <taxon>Parasitengona</taxon>
        <taxon>Trombiculoidea</taxon>
        <taxon>Trombiculidae</taxon>
        <taxon>Leptotrombidium</taxon>
    </lineage>
</organism>
<dbReference type="PANTHER" id="PTHR37984:SF5">
    <property type="entry name" value="PROTEIN NYNRIN-LIKE"/>
    <property type="match status" value="1"/>
</dbReference>
<name>A0A443RXF0_9ACAR</name>
<sequence>MKNGKYFSKIDLKQAFHQLSVSDESRKYFAINTHKGLFRYKRLPFGFHGAPALGEESIDKILTGIDKVVVMDDMLIPGETQEENFKLTNDLLETFK</sequence>